<dbReference type="Proteomes" id="UP000002173">
    <property type="component" value="Unassembled WGS sequence"/>
</dbReference>
<feature type="compositionally biased region" description="Polar residues" evidence="4">
    <location>
        <begin position="799"/>
        <end position="818"/>
    </location>
</feature>
<gene>
    <name evidence="5" type="ORF">BBOV_IV007160</name>
</gene>
<feature type="compositionally biased region" description="Low complexity" evidence="4">
    <location>
        <begin position="763"/>
        <end position="780"/>
    </location>
</feature>
<dbReference type="InterPro" id="IPR019786">
    <property type="entry name" value="Zinc_finger_PHD-type_CS"/>
</dbReference>
<dbReference type="CDD" id="cd15517">
    <property type="entry name" value="PHD_TCF19_like"/>
    <property type="match status" value="1"/>
</dbReference>
<keyword evidence="2" id="KW-0863">Zinc-finger</keyword>
<dbReference type="EMBL" id="AAXT01000002">
    <property type="protein sequence ID" value="EDO07072.1"/>
    <property type="molecule type" value="Genomic_DNA"/>
</dbReference>
<feature type="region of interest" description="Disordered" evidence="4">
    <location>
        <begin position="1445"/>
        <end position="1477"/>
    </location>
</feature>
<accession>A7ARA3</accession>
<reference evidence="5 6" key="1">
    <citation type="journal article" date="2007" name="PLoS Pathog.">
        <title>Genome sequence of Babesia bovis and comparative analysis of apicomplexan hemoprotozoa.</title>
        <authorList>
            <person name="Brayton K.A."/>
            <person name="Lau A.O.T."/>
            <person name="Herndon D.R."/>
            <person name="Hannick L."/>
            <person name="Kappmeyer L.S."/>
            <person name="Berens S.J."/>
            <person name="Bidwell S.L."/>
            <person name="Brown W.C."/>
            <person name="Crabtree J."/>
            <person name="Fadrosh D."/>
            <person name="Feldblum T."/>
            <person name="Forberger H.A."/>
            <person name="Haas B.J."/>
            <person name="Howell J.M."/>
            <person name="Khouri H."/>
            <person name="Koo H."/>
            <person name="Mann D.J."/>
            <person name="Norimine J."/>
            <person name="Paulsen I.T."/>
            <person name="Radune D."/>
            <person name="Ren Q."/>
            <person name="Smith R.K. Jr."/>
            <person name="Suarez C.E."/>
            <person name="White O."/>
            <person name="Wortman J.R."/>
            <person name="Knowles D.P. Jr."/>
            <person name="McElwain T.F."/>
            <person name="Nene V.M."/>
        </authorList>
    </citation>
    <scope>NUCLEOTIDE SEQUENCE [LARGE SCALE GENOMIC DNA]</scope>
    <source>
        <strain evidence="5">T2Bo</strain>
    </source>
</reference>
<feature type="region of interest" description="Disordered" evidence="4">
    <location>
        <begin position="747"/>
        <end position="783"/>
    </location>
</feature>
<evidence type="ECO:0000256" key="4">
    <source>
        <dbReference type="SAM" id="MobiDB-lite"/>
    </source>
</evidence>
<dbReference type="Gene3D" id="2.170.270.10">
    <property type="entry name" value="SET domain"/>
    <property type="match status" value="1"/>
</dbReference>
<evidence type="ECO:0000313" key="5">
    <source>
        <dbReference type="EMBL" id="EDO07072.1"/>
    </source>
</evidence>
<dbReference type="SUPFAM" id="SSF82199">
    <property type="entry name" value="SET domain"/>
    <property type="match status" value="1"/>
</dbReference>
<evidence type="ECO:0008006" key="7">
    <source>
        <dbReference type="Google" id="ProtNLM"/>
    </source>
</evidence>
<sequence>MSDDLVEDTLGPLLGVSDWLDWLKDRNEVYYYAQNGQYGDFSGLIFNFSPDSSSLPYRGGKGQLSKRCANENECSRDRSVARSGVNPVTFAKDDERPDYASLIRVETHEGFNRSQQTQELVDKSSTRHDVTDILSDEAHTNLDAQTFLNTFGMVDDIHLNYHWNKIDPRILKLARNRGLEPTTLGHVLRRREKLWAKIQCIDKSARSDFEKHLDLYQQQFEHYSKSTDGWVSVTTEHKRDPLFEQPHTYLTGIQNSLKGNEKATEKSNSNHKGKKKPSEDSVKNSKGISVLPRGRYNWNNVIFTPNIGDSSDLIRRYGKKTARLYKNLYDCLVHGWVHPGLVVCEVKDATHPIRFATPPDQDCYTVIYAGPTILDTATQRVVFGEYTGVVYREESLEDSLFEYAFELNFSTAAWINADFDYYEESADITNRGDQVLLPNTSKYVLDSSRACNELSLVNHYQSIKAYGGEKWPFPNCEWQQVFLDGWPHVVLTSKLGVSIKPGDELVADFGALWFSKVEETAHKAIRNEIIQYRLGTIVPSTSIQQLEVPQRPLSSIDIGLKSNTLAAAAAVCSICYISSDDMCELSNEINDGDYESVSCDGCDRFFHIRCIRSLNKASAVNLVKDGLRCKWVVSDTYKGIPQGSGKFYCSYCRHLAKKIYMHDTGYDYMPLLSSVEDRYTSSKRMSPHRNVDVGLYNKPHDITKKCALPASNTVSLNTISGNVNSLAPISCRMRTLANPTYVDLNMVDHDKPSGSEEIQQTLTDSNTSESVISSSSQSEYETLHKNGAKENLTDDLQQYDGKNSVESGSHQQLNSPATNRLGGLHDTIRCVTCMRPLKQNVSDTNQLTNTHDSVSKDKVLLNNYDSVKQSLVSSGNMSITSGASHQSTATLQNNEAELKLNSAKESSSSEPHRVADTVNESQHSFECLISERHTENISGDKHRRPLEKDINVNTVADTVQLDLFDDEDPMKSIKLVNRNKKPAIIVNTSQWIPTENIERAIHFFKAIEKHHNNTTLLSSFDGAVNSRIGEDTTLVDYLGCKYLAGMWQVEPFAHFGDSVKLCTECYNDKGPKANVYVCRLLKRHLGGNFDHPMNTTPSQMRELVLMAYEQHVQMLLRLLVLKNVAINFLCRVCCHFIAKQLFLQKKKNYPPLPFPSYYMGKKLGTPEGLLTKPMGMISKEKIEGKEPLDDDQKEVLQSHLVSFVTSVKNAVVEVPLSSTSDPSISFEMLVQMGALSDEFTRLMNCKDICEYLNDLMSHKVLDGDNIPGQLQQMLTGDELSRFMSFKHLSERFPGPFVASQTAYTNAKKRQRGHADSSLFNIQPGFSYIYRQFKDGYYKGIITNLVDGSEYGTPGFQVGYSDGDDEVITHDDLIVEIIDNLQHMESVIRKLSPNDMRNEDILKAVSEKQTTISVISRKVRRDMMQHLIPSKNTEISKKLDRCNNSYSVGDEEDGESSYGRGSKRKLSNDDNELSDKTL</sequence>
<keyword evidence="6" id="KW-1185">Reference proteome</keyword>
<dbReference type="OMA" id="DFGALWF"/>
<keyword evidence="3" id="KW-0862">Zinc</keyword>
<comment type="caution">
    <text evidence="5">The sequence shown here is derived from an EMBL/GenBank/DDBJ whole genome shotgun (WGS) entry which is preliminary data.</text>
</comment>
<reference evidence="6" key="3">
    <citation type="journal article" date="2021" name="Int. J. Parasitol.">
        <title>Comparative analysis of gene expression between Babesia bovis blood stages and kinetes allowed by improved genome annotation.</title>
        <authorList>
            <person name="Ueti M.W."/>
            <person name="Johnson W.C."/>
            <person name="Kappmeyer L.S."/>
            <person name="Herndon D.R."/>
            <person name="Mousel M.R."/>
            <person name="Reif K.E."/>
            <person name="Taus N.S."/>
            <person name="Ifeonu O.O."/>
            <person name="Silva J.C."/>
            <person name="Suarez C.E."/>
            <person name="Brayton K.A."/>
        </authorList>
    </citation>
    <scope>NUCLEOTIDE SEQUENCE [LARGE SCALE GENOMIC DNA]</scope>
</reference>
<dbReference type="KEGG" id="bbo:BBOV_IV007160"/>
<dbReference type="eggNOG" id="ENOG502SKGJ">
    <property type="taxonomic scope" value="Eukaryota"/>
</dbReference>
<keyword evidence="1" id="KW-0479">Metal-binding</keyword>
<dbReference type="VEuPathDB" id="PiroplasmaDB:BBOV_IV007160"/>
<dbReference type="InterPro" id="IPR046341">
    <property type="entry name" value="SET_dom_sf"/>
</dbReference>
<evidence type="ECO:0000313" key="6">
    <source>
        <dbReference type="Proteomes" id="UP000002173"/>
    </source>
</evidence>
<reference evidence="6" key="2">
    <citation type="journal article" date="2020" name="Data Brief">
        <title>Transcriptome dataset of Babesia bovis life stages within vertebrate and invertebrate hosts.</title>
        <authorList>
            <person name="Ueti M.W."/>
            <person name="Johnson W.C."/>
            <person name="Kappmeyer L.S."/>
            <person name="Herndon D.R."/>
            <person name="Mousel M.R."/>
            <person name="Reif K.E."/>
            <person name="Taus N.S."/>
            <person name="Ifeonu O.O."/>
            <person name="Silva J.C."/>
            <person name="Suarez C.E."/>
            <person name="Brayton K.A."/>
        </authorList>
    </citation>
    <scope>NUCLEOTIDE SEQUENCE [LARGE SCALE GENOMIC DNA]</scope>
</reference>
<dbReference type="RefSeq" id="XP_001610640.1">
    <property type="nucleotide sequence ID" value="XM_001610590.1"/>
</dbReference>
<dbReference type="InterPro" id="IPR013083">
    <property type="entry name" value="Znf_RING/FYVE/PHD"/>
</dbReference>
<evidence type="ECO:0000256" key="1">
    <source>
        <dbReference type="ARBA" id="ARBA00022723"/>
    </source>
</evidence>
<feature type="region of interest" description="Disordered" evidence="4">
    <location>
        <begin position="799"/>
        <end position="821"/>
    </location>
</feature>
<protein>
    <recommendedName>
        <fullName evidence="7">PHD-type domain-containing protein</fullName>
    </recommendedName>
</protein>
<evidence type="ECO:0000256" key="2">
    <source>
        <dbReference type="ARBA" id="ARBA00022771"/>
    </source>
</evidence>
<organism evidence="5 6">
    <name type="scientific">Babesia bovis</name>
    <dbReference type="NCBI Taxonomy" id="5865"/>
    <lineage>
        <taxon>Eukaryota</taxon>
        <taxon>Sar</taxon>
        <taxon>Alveolata</taxon>
        <taxon>Apicomplexa</taxon>
        <taxon>Aconoidasida</taxon>
        <taxon>Piroplasmida</taxon>
        <taxon>Babesiidae</taxon>
        <taxon>Babesia</taxon>
    </lineage>
</organism>
<dbReference type="PROSITE" id="PS01359">
    <property type="entry name" value="ZF_PHD_1"/>
    <property type="match status" value="1"/>
</dbReference>
<feature type="region of interest" description="Disordered" evidence="4">
    <location>
        <begin position="256"/>
        <end position="286"/>
    </location>
</feature>
<dbReference type="GO" id="GO:0008270">
    <property type="term" value="F:zinc ion binding"/>
    <property type="evidence" value="ECO:0007669"/>
    <property type="project" value="UniProtKB-KW"/>
</dbReference>
<proteinExistence type="predicted"/>
<name>A7ARA3_BABBO</name>
<dbReference type="GeneID" id="5478874"/>
<dbReference type="InParanoid" id="A7ARA3"/>
<dbReference type="Gene3D" id="3.30.40.10">
    <property type="entry name" value="Zinc/RING finger domain, C3HC4 (zinc finger)"/>
    <property type="match status" value="1"/>
</dbReference>
<evidence type="ECO:0000256" key="3">
    <source>
        <dbReference type="ARBA" id="ARBA00022833"/>
    </source>
</evidence>